<organism evidence="3">
    <name type="scientific">Brugia timori</name>
    <dbReference type="NCBI Taxonomy" id="42155"/>
    <lineage>
        <taxon>Eukaryota</taxon>
        <taxon>Metazoa</taxon>
        <taxon>Ecdysozoa</taxon>
        <taxon>Nematoda</taxon>
        <taxon>Chromadorea</taxon>
        <taxon>Rhabditida</taxon>
        <taxon>Spirurina</taxon>
        <taxon>Spiruromorpha</taxon>
        <taxon>Filarioidea</taxon>
        <taxon>Onchocercidae</taxon>
        <taxon>Brugia</taxon>
    </lineage>
</organism>
<dbReference type="STRING" id="42155.A0A0R3QDN1"/>
<sequence>MGQPVWLFVNSGKALWEPALIVETDPLTVQFIQNGQTIPLENTVRLTERKLFDPNTENLATIPDESESALLFALRKRFDAKRFYVSFISSLLN</sequence>
<dbReference type="AlphaFoldDB" id="A0A0R3QDN1"/>
<dbReference type="WBParaSite" id="BTMF_0000446701-mRNA-1">
    <property type="protein sequence ID" value="BTMF_0000446701-mRNA-1"/>
    <property type="gene ID" value="BTMF_0000446701"/>
</dbReference>
<protein>
    <submittedName>
        <fullName evidence="3">Histidine kinase</fullName>
    </submittedName>
</protein>
<evidence type="ECO:0000313" key="2">
    <source>
        <dbReference type="Proteomes" id="UP000280834"/>
    </source>
</evidence>
<proteinExistence type="predicted"/>
<evidence type="ECO:0000313" key="3">
    <source>
        <dbReference type="WBParaSite" id="BTMF_0000446701-mRNA-1"/>
    </source>
</evidence>
<reference evidence="1 2" key="2">
    <citation type="submission" date="2018-11" db="EMBL/GenBank/DDBJ databases">
        <authorList>
            <consortium name="Pathogen Informatics"/>
        </authorList>
    </citation>
    <scope>NUCLEOTIDE SEQUENCE [LARGE SCALE GENOMIC DNA]</scope>
</reference>
<name>A0A0R3QDN1_9BILA</name>
<evidence type="ECO:0000313" key="1">
    <source>
        <dbReference type="EMBL" id="VDO15456.1"/>
    </source>
</evidence>
<reference evidence="3" key="1">
    <citation type="submission" date="2017-02" db="UniProtKB">
        <authorList>
            <consortium name="WormBaseParasite"/>
        </authorList>
    </citation>
    <scope>IDENTIFICATION</scope>
</reference>
<dbReference type="EMBL" id="UZAG01003512">
    <property type="protein sequence ID" value="VDO15456.1"/>
    <property type="molecule type" value="Genomic_DNA"/>
</dbReference>
<accession>A0A0R3QDN1</accession>
<keyword evidence="2" id="KW-1185">Reference proteome</keyword>
<dbReference type="Proteomes" id="UP000280834">
    <property type="component" value="Unassembled WGS sequence"/>
</dbReference>
<gene>
    <name evidence="1" type="ORF">BTMF_LOCUS3761</name>
</gene>